<proteinExistence type="predicted"/>
<accession>A0A7W7IV86</accession>
<protein>
    <submittedName>
        <fullName evidence="1">Uncharacterized protein</fullName>
    </submittedName>
</protein>
<evidence type="ECO:0000313" key="2">
    <source>
        <dbReference type="Proteomes" id="UP000561681"/>
    </source>
</evidence>
<organism evidence="1 2">
    <name type="scientific">Flavobacterium nitrogenifigens</name>
    <dbReference type="NCBI Taxonomy" id="1617283"/>
    <lineage>
        <taxon>Bacteria</taxon>
        <taxon>Pseudomonadati</taxon>
        <taxon>Bacteroidota</taxon>
        <taxon>Flavobacteriia</taxon>
        <taxon>Flavobacteriales</taxon>
        <taxon>Flavobacteriaceae</taxon>
        <taxon>Flavobacterium</taxon>
    </lineage>
</organism>
<name>A0A7W7IV86_9FLAO</name>
<keyword evidence="2" id="KW-1185">Reference proteome</keyword>
<gene>
    <name evidence="1" type="ORF">HNP37_001225</name>
</gene>
<dbReference type="RefSeq" id="WP_184159417.1">
    <property type="nucleotide sequence ID" value="NZ_JACHLD010000001.1"/>
</dbReference>
<reference evidence="1 2" key="1">
    <citation type="submission" date="2020-08" db="EMBL/GenBank/DDBJ databases">
        <title>Functional genomics of gut bacteria from endangered species of beetles.</title>
        <authorList>
            <person name="Carlos-Shanley C."/>
        </authorList>
    </citation>
    <scope>NUCLEOTIDE SEQUENCE [LARGE SCALE GENOMIC DNA]</scope>
    <source>
        <strain evidence="1 2">S00142</strain>
    </source>
</reference>
<dbReference type="EMBL" id="JACHLD010000001">
    <property type="protein sequence ID" value="MBB4801186.1"/>
    <property type="molecule type" value="Genomic_DNA"/>
</dbReference>
<dbReference type="Proteomes" id="UP000561681">
    <property type="component" value="Unassembled WGS sequence"/>
</dbReference>
<sequence length="190" mass="22289">MKTNSNTDKTQIEQDALQLVMEEFSQEQKINNQHIVTLISEVKNVKDKIDSFKKESEGEIKLSQPFDISTVEVILQKGILDMKYMIGRQPKSIVRKFQVLLFPEQDAKLFYKIVFGRWILYLTVMLAITNLCKWGLNSSNNRKEVELRMIQDETVWGAWIYMYNNSDKKIKQQMDKAYINAVRAQRKSGQ</sequence>
<comment type="caution">
    <text evidence="1">The sequence shown here is derived from an EMBL/GenBank/DDBJ whole genome shotgun (WGS) entry which is preliminary data.</text>
</comment>
<dbReference type="AlphaFoldDB" id="A0A7W7IV86"/>
<evidence type="ECO:0000313" key="1">
    <source>
        <dbReference type="EMBL" id="MBB4801186.1"/>
    </source>
</evidence>